<evidence type="ECO:0000313" key="1">
    <source>
        <dbReference type="EMBL" id="MCI97140.1"/>
    </source>
</evidence>
<sequence length="53" mass="6203">MKLLDLEVPEEQWFRERLAVTGLTDLAKTGYQHLDPALIIAFAERWHEETSSF</sequence>
<dbReference type="Proteomes" id="UP000265520">
    <property type="component" value="Unassembled WGS sequence"/>
</dbReference>
<organism evidence="1 2">
    <name type="scientific">Trifolium medium</name>
    <dbReference type="NCBI Taxonomy" id="97028"/>
    <lineage>
        <taxon>Eukaryota</taxon>
        <taxon>Viridiplantae</taxon>
        <taxon>Streptophyta</taxon>
        <taxon>Embryophyta</taxon>
        <taxon>Tracheophyta</taxon>
        <taxon>Spermatophyta</taxon>
        <taxon>Magnoliopsida</taxon>
        <taxon>eudicotyledons</taxon>
        <taxon>Gunneridae</taxon>
        <taxon>Pentapetalae</taxon>
        <taxon>rosids</taxon>
        <taxon>fabids</taxon>
        <taxon>Fabales</taxon>
        <taxon>Fabaceae</taxon>
        <taxon>Papilionoideae</taxon>
        <taxon>50 kb inversion clade</taxon>
        <taxon>NPAAA clade</taxon>
        <taxon>Hologalegina</taxon>
        <taxon>IRL clade</taxon>
        <taxon>Trifolieae</taxon>
        <taxon>Trifolium</taxon>
    </lineage>
</organism>
<dbReference type="AlphaFoldDB" id="A0A392WFS4"/>
<name>A0A392WFS4_9FABA</name>
<accession>A0A392WFS4</accession>
<feature type="non-terminal residue" evidence="1">
    <location>
        <position position="53"/>
    </location>
</feature>
<proteinExistence type="predicted"/>
<reference evidence="1 2" key="1">
    <citation type="journal article" date="2018" name="Front. Plant Sci.">
        <title>Red Clover (Trifolium pratense) and Zigzag Clover (T. medium) - A Picture of Genomic Similarities and Differences.</title>
        <authorList>
            <person name="Dluhosova J."/>
            <person name="Istvanek J."/>
            <person name="Nedelnik J."/>
            <person name="Repkova J."/>
        </authorList>
    </citation>
    <scope>NUCLEOTIDE SEQUENCE [LARGE SCALE GENOMIC DNA]</scope>
    <source>
        <strain evidence="2">cv. 10/8</strain>
        <tissue evidence="1">Leaf</tissue>
    </source>
</reference>
<keyword evidence="2" id="KW-1185">Reference proteome</keyword>
<protein>
    <recommendedName>
        <fullName evidence="3">Serine/threonine-protein phosphatase 7 long form-like protein</fullName>
    </recommendedName>
</protein>
<evidence type="ECO:0000313" key="2">
    <source>
        <dbReference type="Proteomes" id="UP000265520"/>
    </source>
</evidence>
<comment type="caution">
    <text evidence="1">The sequence shown here is derived from an EMBL/GenBank/DDBJ whole genome shotgun (WGS) entry which is preliminary data.</text>
</comment>
<evidence type="ECO:0008006" key="3">
    <source>
        <dbReference type="Google" id="ProtNLM"/>
    </source>
</evidence>
<dbReference type="EMBL" id="LXQA011433911">
    <property type="protein sequence ID" value="MCI97140.1"/>
    <property type="molecule type" value="Genomic_DNA"/>
</dbReference>